<keyword evidence="1" id="KW-0472">Membrane</keyword>
<accession>A0A939T4D8</accession>
<feature type="transmembrane region" description="Helical" evidence="1">
    <location>
        <begin position="348"/>
        <end position="367"/>
    </location>
</feature>
<feature type="transmembrane region" description="Helical" evidence="1">
    <location>
        <begin position="440"/>
        <end position="461"/>
    </location>
</feature>
<keyword evidence="3" id="KW-1185">Reference proteome</keyword>
<dbReference type="SUPFAM" id="SSF53649">
    <property type="entry name" value="Alkaline phosphatase-like"/>
    <property type="match status" value="1"/>
</dbReference>
<name>A0A939T4D8_9ACTN</name>
<proteinExistence type="predicted"/>
<organism evidence="2 3">
    <name type="scientific">Actinomadura barringtoniae</name>
    <dbReference type="NCBI Taxonomy" id="1427535"/>
    <lineage>
        <taxon>Bacteria</taxon>
        <taxon>Bacillati</taxon>
        <taxon>Actinomycetota</taxon>
        <taxon>Actinomycetes</taxon>
        <taxon>Streptosporangiales</taxon>
        <taxon>Thermomonosporaceae</taxon>
        <taxon>Actinomadura</taxon>
    </lineage>
</organism>
<dbReference type="InterPro" id="IPR017850">
    <property type="entry name" value="Alkaline_phosphatase_core_sf"/>
</dbReference>
<feature type="transmembrane region" description="Helical" evidence="1">
    <location>
        <begin position="540"/>
        <end position="557"/>
    </location>
</feature>
<protein>
    <submittedName>
        <fullName evidence="2">Uncharacterized protein</fullName>
    </submittedName>
</protein>
<dbReference type="Proteomes" id="UP000669179">
    <property type="component" value="Unassembled WGS sequence"/>
</dbReference>
<feature type="transmembrane region" description="Helical" evidence="1">
    <location>
        <begin position="564"/>
        <end position="584"/>
    </location>
</feature>
<feature type="transmembrane region" description="Helical" evidence="1">
    <location>
        <begin position="685"/>
        <end position="706"/>
    </location>
</feature>
<feature type="transmembrane region" description="Helical" evidence="1">
    <location>
        <begin position="413"/>
        <end position="433"/>
    </location>
</feature>
<feature type="transmembrane region" description="Helical" evidence="1">
    <location>
        <begin position="481"/>
        <end position="503"/>
    </location>
</feature>
<reference evidence="2" key="1">
    <citation type="submission" date="2021-03" db="EMBL/GenBank/DDBJ databases">
        <authorList>
            <person name="Kanchanasin P."/>
            <person name="Saeng-In P."/>
            <person name="Phongsopitanun W."/>
            <person name="Yuki M."/>
            <person name="Kudo T."/>
            <person name="Ohkuma M."/>
            <person name="Tanasupawat S."/>
        </authorList>
    </citation>
    <scope>NUCLEOTIDE SEQUENCE</scope>
    <source>
        <strain evidence="2">GKU 128</strain>
    </source>
</reference>
<gene>
    <name evidence="2" type="ORF">J4573_19690</name>
</gene>
<comment type="caution">
    <text evidence="2">The sequence shown here is derived from an EMBL/GenBank/DDBJ whole genome shotgun (WGS) entry which is preliminary data.</text>
</comment>
<feature type="transmembrane region" description="Helical" evidence="1">
    <location>
        <begin position="388"/>
        <end position="407"/>
    </location>
</feature>
<evidence type="ECO:0000313" key="3">
    <source>
        <dbReference type="Proteomes" id="UP000669179"/>
    </source>
</evidence>
<dbReference type="Gene3D" id="3.40.720.10">
    <property type="entry name" value="Alkaline Phosphatase, subunit A"/>
    <property type="match status" value="1"/>
</dbReference>
<feature type="transmembrane region" description="Helical" evidence="1">
    <location>
        <begin position="621"/>
        <end position="641"/>
    </location>
</feature>
<dbReference type="AlphaFoldDB" id="A0A939T4D8"/>
<evidence type="ECO:0000313" key="2">
    <source>
        <dbReference type="EMBL" id="MBO2449333.1"/>
    </source>
</evidence>
<keyword evidence="1" id="KW-0812">Transmembrane</keyword>
<sequence length="729" mass="75594">MLISLRPAAAHADRVPAATAASTAAAAPAPAPTVVIGIPGLMWSDLGEHRTPTLWRLTGEGGAGGLSVRTTRPSTCPMDGWLTLSAGQRARMANGNCGLPSAPVLPGQPVSGGVAPPEGGAVAPGWQMIKNDNAHTSYHAQVGLLGDAVHKARMCTTAVGPGAVFGLADGSGKVDHYVASPDKATAADWTRCGLTAVEIDGLFRTFVSAGVDPKGDQVPVPRKKRLAAAAAADQQVAKVLAGLPSNAVVLIAGLSDVKPQAHLRVAIAKGTPFKPGYLTSSATRQDGLVTLTDLTATALQLLNLPQPEQAVGSPWDAKASDASTADKVETLREQDVAAQAVRRVQGSFFLVLGSTQLVLYGIAALALRRRWKGQGTRLRILNGTRFVALFWGAIPCASFLAGLVPWWQVPHPIPVLIVTVLGFGALIASVSLAGPWRGSVTTPGLVIAAITATVLALDVMTGSNLQINTLLGYTAIVAGRFYGFGNQAFALFAVAAILTAAWLAEYPLRQGRKDLAIALVAVIGVAAVAIDGLPAWGADFGGVLALVPTFAMLGLMISGRRVSLVKVGLFGLAGVVLVLAISYWNARSAHPTHLGRFWQDLVNGDAWGTVTRKFDSMIGSLGFWPFTVPLAGAIIFLYFVLMRPTRWRASLLDRAYAHSDTTRPALVCSLTVGIIGTLVNDSGVVILAVAFSLAIPLVLAATVRALELDAPGGGTPGSARPEPRSAPTG</sequence>
<dbReference type="EMBL" id="JAGEOJ010000007">
    <property type="protein sequence ID" value="MBO2449333.1"/>
    <property type="molecule type" value="Genomic_DNA"/>
</dbReference>
<feature type="transmembrane region" description="Helical" evidence="1">
    <location>
        <begin position="515"/>
        <end position="534"/>
    </location>
</feature>
<keyword evidence="1" id="KW-1133">Transmembrane helix</keyword>
<evidence type="ECO:0000256" key="1">
    <source>
        <dbReference type="SAM" id="Phobius"/>
    </source>
</evidence>